<evidence type="ECO:0000256" key="1">
    <source>
        <dbReference type="ARBA" id="ARBA00004196"/>
    </source>
</evidence>
<dbReference type="InterPro" id="IPR000914">
    <property type="entry name" value="SBP_5_dom"/>
</dbReference>
<keyword evidence="8" id="KW-1185">Reference proteome</keyword>
<keyword evidence="3" id="KW-0813">Transport</keyword>
<dbReference type="InterPro" id="IPR030678">
    <property type="entry name" value="Peptide/Ni-bd"/>
</dbReference>
<dbReference type="Gene3D" id="3.10.105.10">
    <property type="entry name" value="Dipeptide-binding Protein, Domain 3"/>
    <property type="match status" value="1"/>
</dbReference>
<dbReference type="FunFam" id="3.10.105.10:FF:000001">
    <property type="entry name" value="Oligopeptide ABC transporter, oligopeptide-binding protein"/>
    <property type="match status" value="1"/>
</dbReference>
<dbReference type="Pfam" id="PF00496">
    <property type="entry name" value="SBP_bac_5"/>
    <property type="match status" value="1"/>
</dbReference>
<reference evidence="7 8" key="1">
    <citation type="submission" date="2018-06" db="EMBL/GenBank/DDBJ databases">
        <authorList>
            <consortium name="Pathogen Informatics"/>
            <person name="Doyle S."/>
        </authorList>
    </citation>
    <scope>NUCLEOTIDE SEQUENCE [LARGE SCALE GENOMIC DNA]</scope>
    <source>
        <strain evidence="7 8">NCTC13337</strain>
    </source>
</reference>
<accession>A0A380MXN0</accession>
<evidence type="ECO:0000259" key="6">
    <source>
        <dbReference type="Pfam" id="PF00496"/>
    </source>
</evidence>
<evidence type="ECO:0000256" key="4">
    <source>
        <dbReference type="ARBA" id="ARBA00022729"/>
    </source>
</evidence>
<dbReference type="Gene3D" id="3.40.190.10">
    <property type="entry name" value="Periplasmic binding protein-like II"/>
    <property type="match status" value="1"/>
</dbReference>
<keyword evidence="4 5" id="KW-0732">Signal</keyword>
<evidence type="ECO:0000313" key="8">
    <source>
        <dbReference type="Proteomes" id="UP000254601"/>
    </source>
</evidence>
<evidence type="ECO:0000256" key="3">
    <source>
        <dbReference type="ARBA" id="ARBA00022448"/>
    </source>
</evidence>
<dbReference type="PIRSF" id="PIRSF002741">
    <property type="entry name" value="MppA"/>
    <property type="match status" value="1"/>
</dbReference>
<dbReference type="InterPro" id="IPR039424">
    <property type="entry name" value="SBP_5"/>
</dbReference>
<sequence>MPKTVIKTLSAALLLAISTTSLAEMVFNRGNGSEPHSIDPQIAEGVPSSHIQRDLFEGLVAEDSKGELVPGVAKNWDVSDDGKTYTFHLRDTKWSDGSPFTADDVVYALQRLVDPAVGSTYSFIIYPIVNAKAIAEGEEKDLNKLGVKAIDPHTVEITLNSPTPYFLGLLTHSSTYPVPKAVVEKYGKEWTRKENIVSNGPFKMAEWVPNSKMTLVKSDNYWDKDAVKLDKVVFYPIEDQNAELKRYRAGELDWTYEIPNDQIKWLKANLADELKIEPYLGVYYYGFNLTKAPFKDNPKLREALSLAIDRKVLTEKVTGAGELPAYNFIPPGVLHYKSYEPEIANWSREKQIEEAKKLYAEAGYSKEHPLKLELVYNTSENHKKIAVAIAAMWKQVLGVQTDLVNQEWKVYLQNRREKNTQAFRAGWIGDYNDPYTFLELFQSNAGGLNDPGYANADFDKYVADAANIQDLDERAKVLQQAEKQFVNDTAVMPIYHYVTKRLVKPYVKGYDINIMDHSRSKYITVEK</sequence>
<protein>
    <submittedName>
        <fullName evidence="7">Periplasmic oligopeptide-binding protein</fullName>
    </submittedName>
</protein>
<dbReference type="RefSeq" id="WP_115306081.1">
    <property type="nucleotide sequence ID" value="NZ_UHIC01000001.1"/>
</dbReference>
<name>A0A380MXN0_9GAMM</name>
<dbReference type="PANTHER" id="PTHR30290">
    <property type="entry name" value="PERIPLASMIC BINDING COMPONENT OF ABC TRANSPORTER"/>
    <property type="match status" value="1"/>
</dbReference>
<dbReference type="GO" id="GO:0030288">
    <property type="term" value="C:outer membrane-bounded periplasmic space"/>
    <property type="evidence" value="ECO:0007669"/>
    <property type="project" value="TreeGrafter"/>
</dbReference>
<evidence type="ECO:0000256" key="5">
    <source>
        <dbReference type="SAM" id="SignalP"/>
    </source>
</evidence>
<dbReference type="Gene3D" id="3.90.76.10">
    <property type="entry name" value="Dipeptide-binding Protein, Domain 1"/>
    <property type="match status" value="1"/>
</dbReference>
<dbReference type="SUPFAM" id="SSF53850">
    <property type="entry name" value="Periplasmic binding protein-like II"/>
    <property type="match status" value="1"/>
</dbReference>
<proteinExistence type="inferred from homology"/>
<dbReference type="GO" id="GO:1904680">
    <property type="term" value="F:peptide transmembrane transporter activity"/>
    <property type="evidence" value="ECO:0007669"/>
    <property type="project" value="TreeGrafter"/>
</dbReference>
<dbReference type="AlphaFoldDB" id="A0A380MXN0"/>
<dbReference type="GO" id="GO:0015833">
    <property type="term" value="P:peptide transport"/>
    <property type="evidence" value="ECO:0007669"/>
    <property type="project" value="TreeGrafter"/>
</dbReference>
<comment type="similarity">
    <text evidence="2">Belongs to the bacterial solute-binding protein 5 family.</text>
</comment>
<evidence type="ECO:0000256" key="2">
    <source>
        <dbReference type="ARBA" id="ARBA00005695"/>
    </source>
</evidence>
<feature type="domain" description="Solute-binding protein family 5" evidence="6">
    <location>
        <begin position="67"/>
        <end position="446"/>
    </location>
</feature>
<comment type="subcellular location">
    <subcellularLocation>
        <location evidence="1">Cell envelope</location>
    </subcellularLocation>
</comment>
<dbReference type="EMBL" id="UHIC01000001">
    <property type="protein sequence ID" value="SUO96461.1"/>
    <property type="molecule type" value="Genomic_DNA"/>
</dbReference>
<dbReference type="CDD" id="cd08504">
    <property type="entry name" value="PBP2_OppA"/>
    <property type="match status" value="1"/>
</dbReference>
<organism evidence="7 8">
    <name type="scientific">Suttonella ornithocola</name>
    <dbReference type="NCBI Taxonomy" id="279832"/>
    <lineage>
        <taxon>Bacteria</taxon>
        <taxon>Pseudomonadati</taxon>
        <taxon>Pseudomonadota</taxon>
        <taxon>Gammaproteobacteria</taxon>
        <taxon>Cardiobacteriales</taxon>
        <taxon>Cardiobacteriaceae</taxon>
        <taxon>Suttonella</taxon>
    </lineage>
</organism>
<evidence type="ECO:0000313" key="7">
    <source>
        <dbReference type="EMBL" id="SUO96461.1"/>
    </source>
</evidence>
<gene>
    <name evidence="7" type="primary">oppA_3</name>
    <name evidence="7" type="ORF">NCTC13337_01874</name>
</gene>
<dbReference type="OrthoDB" id="9801912at2"/>
<dbReference type="GO" id="GO:0043190">
    <property type="term" value="C:ATP-binding cassette (ABC) transporter complex"/>
    <property type="evidence" value="ECO:0007669"/>
    <property type="project" value="InterPro"/>
</dbReference>
<dbReference type="Proteomes" id="UP000254601">
    <property type="component" value="Unassembled WGS sequence"/>
</dbReference>
<dbReference type="PANTHER" id="PTHR30290:SF10">
    <property type="entry name" value="PERIPLASMIC OLIGOPEPTIDE-BINDING PROTEIN-RELATED"/>
    <property type="match status" value="1"/>
</dbReference>
<feature type="signal peptide" evidence="5">
    <location>
        <begin position="1"/>
        <end position="23"/>
    </location>
</feature>
<dbReference type="FunFam" id="3.90.76.10:FF:000001">
    <property type="entry name" value="Oligopeptide ABC transporter substrate-binding protein"/>
    <property type="match status" value="1"/>
</dbReference>
<feature type="chain" id="PRO_5016615578" evidence="5">
    <location>
        <begin position="24"/>
        <end position="527"/>
    </location>
</feature>